<dbReference type="GO" id="GO:0008270">
    <property type="term" value="F:zinc ion binding"/>
    <property type="evidence" value="ECO:0007669"/>
    <property type="project" value="UniProtKB-KW"/>
</dbReference>
<reference evidence="3 4" key="1">
    <citation type="submission" date="2020-08" db="EMBL/GenBank/DDBJ databases">
        <authorList>
            <person name="Liu C."/>
            <person name="Sun Q."/>
        </authorList>
    </citation>
    <scope>NUCLEOTIDE SEQUENCE [LARGE SCALE GENOMIC DNA]</scope>
    <source>
        <strain evidence="3 4">NSJ-61</strain>
    </source>
</reference>
<dbReference type="AlphaFoldDB" id="A0A7G9GPB0"/>
<evidence type="ECO:0000313" key="3">
    <source>
        <dbReference type="EMBL" id="QNM12642.1"/>
    </source>
</evidence>
<keyword evidence="1" id="KW-0863">Zinc-finger</keyword>
<protein>
    <submittedName>
        <fullName evidence="3">SWIM zinc finger family protein</fullName>
    </submittedName>
</protein>
<evidence type="ECO:0000313" key="4">
    <source>
        <dbReference type="Proteomes" id="UP000515856"/>
    </source>
</evidence>
<keyword evidence="1" id="KW-0479">Metal-binding</keyword>
<evidence type="ECO:0000259" key="2">
    <source>
        <dbReference type="PROSITE" id="PS50966"/>
    </source>
</evidence>
<accession>A0A7G9GPB0</accession>
<keyword evidence="4" id="KW-1185">Reference proteome</keyword>
<dbReference type="PANTHER" id="PTHR38133">
    <property type="entry name" value="SLR1429 PROTEIN"/>
    <property type="match status" value="1"/>
</dbReference>
<dbReference type="PROSITE" id="PS50966">
    <property type="entry name" value="ZF_SWIM"/>
    <property type="match status" value="1"/>
</dbReference>
<dbReference type="InterPro" id="IPR007527">
    <property type="entry name" value="Znf_SWIM"/>
</dbReference>
<name>A0A7G9GPB0_9FIRM</name>
<evidence type="ECO:0000256" key="1">
    <source>
        <dbReference type="PROSITE-ProRule" id="PRU00325"/>
    </source>
</evidence>
<proteinExistence type="predicted"/>
<dbReference type="KEGG" id="ehn:H9Q80_01405"/>
<gene>
    <name evidence="3" type="ORF">H9Q80_01405</name>
</gene>
<feature type="domain" description="SWIM-type" evidence="2">
    <location>
        <begin position="155"/>
        <end position="185"/>
    </location>
</feature>
<organism evidence="3 4">
    <name type="scientific">[Eubacterium] hominis</name>
    <dbReference type="NCBI Taxonomy" id="2764325"/>
    <lineage>
        <taxon>Bacteria</taxon>
        <taxon>Bacillati</taxon>
        <taxon>Bacillota</taxon>
        <taxon>Erysipelotrichia</taxon>
        <taxon>Erysipelotrichales</taxon>
        <taxon>Erysipelotrichaceae</taxon>
        <taxon>Amedibacillus</taxon>
    </lineage>
</organism>
<sequence>MSRYWNEFQTYSQMSVEELQRKAKESSEKAKSKGKEMHPVIVQGRKIANSWWGQAWCNNLERYADYANRIDRGKRYVKSGTVIDLQIQEGKINARVQGSRKTPYKVEIRISPLKEAQCQKIIQACGEEIENLEELINGNFPDELKALFLGEDGLFPSPQEINYDCSCPNWALMCKHVAAVLYGIAVQFDENPFLFFELRGIDVNRFINVTLQNKVEVMLEHAGDKSERQIEEDKIYQVFGL</sequence>
<dbReference type="EMBL" id="CP060636">
    <property type="protein sequence ID" value="QNM12642.1"/>
    <property type="molecule type" value="Genomic_DNA"/>
</dbReference>
<dbReference type="PANTHER" id="PTHR38133:SF1">
    <property type="entry name" value="SLR1429 PROTEIN"/>
    <property type="match status" value="1"/>
</dbReference>
<dbReference type="Pfam" id="PF04434">
    <property type="entry name" value="SWIM"/>
    <property type="match status" value="1"/>
</dbReference>
<keyword evidence="1" id="KW-0862">Zinc</keyword>
<dbReference type="RefSeq" id="WP_117536285.1">
    <property type="nucleotide sequence ID" value="NZ_CP060636.1"/>
</dbReference>
<dbReference type="Proteomes" id="UP000515856">
    <property type="component" value="Chromosome"/>
</dbReference>